<organism evidence="3 4">
    <name type="scientific">Rossellomorea vietnamensis</name>
    <dbReference type="NCBI Taxonomy" id="218284"/>
    <lineage>
        <taxon>Bacteria</taxon>
        <taxon>Bacillati</taxon>
        <taxon>Bacillota</taxon>
        <taxon>Bacilli</taxon>
        <taxon>Bacillales</taxon>
        <taxon>Bacillaceae</taxon>
        <taxon>Rossellomorea</taxon>
    </lineage>
</organism>
<name>A0A5D4MAE6_9BACI</name>
<reference evidence="3 4" key="1">
    <citation type="submission" date="2019-08" db="EMBL/GenBank/DDBJ databases">
        <title>Bacillus genomes from the desert of Cuatro Cienegas, Coahuila.</title>
        <authorList>
            <person name="Olmedo-Alvarez G."/>
        </authorList>
    </citation>
    <scope>NUCLEOTIDE SEQUENCE [LARGE SCALE GENOMIC DNA]</scope>
    <source>
        <strain evidence="3 4">CH128b_4D</strain>
    </source>
</reference>
<dbReference type="RefSeq" id="WP_148954367.1">
    <property type="nucleotide sequence ID" value="NZ_VTEG01000010.1"/>
</dbReference>
<keyword evidence="1" id="KW-0732">Signal</keyword>
<gene>
    <name evidence="3" type="ORF">FZC84_14335</name>
</gene>
<feature type="signal peptide" evidence="1">
    <location>
        <begin position="1"/>
        <end position="23"/>
    </location>
</feature>
<evidence type="ECO:0000256" key="1">
    <source>
        <dbReference type="SAM" id="SignalP"/>
    </source>
</evidence>
<evidence type="ECO:0000313" key="4">
    <source>
        <dbReference type="Proteomes" id="UP000325182"/>
    </source>
</evidence>
<sequence length="170" mass="19438">MKLISSLLLILFFSAVFSSIALAKEIKSNHNSISVAEVQEELNFKVLVPKEIPEEWTLEIKIRNNKEENSNGIKLHYMDENDENLILGIEEKKISKSAISKLEEEFSMRDRIKVNDAPAYYQEWANSGKKLNGKIISGGLLTWIQDETYVQMNSSSLSKDEMVDIARTIR</sequence>
<protein>
    <submittedName>
        <fullName evidence="3">DUF4367 domain-containing protein</fullName>
    </submittedName>
</protein>
<dbReference type="InterPro" id="IPR025377">
    <property type="entry name" value="DUF4367"/>
</dbReference>
<evidence type="ECO:0000259" key="2">
    <source>
        <dbReference type="Pfam" id="PF14285"/>
    </source>
</evidence>
<proteinExistence type="predicted"/>
<comment type="caution">
    <text evidence="3">The sequence shown here is derived from an EMBL/GenBank/DDBJ whole genome shotgun (WGS) entry which is preliminary data.</text>
</comment>
<evidence type="ECO:0000313" key="3">
    <source>
        <dbReference type="EMBL" id="TYR98606.1"/>
    </source>
</evidence>
<accession>A0A5D4MAE6</accession>
<feature type="chain" id="PRO_5022958175" evidence="1">
    <location>
        <begin position="24"/>
        <end position="170"/>
    </location>
</feature>
<dbReference type="Pfam" id="PF14285">
    <property type="entry name" value="DUF4367"/>
    <property type="match status" value="1"/>
</dbReference>
<dbReference type="Proteomes" id="UP000325182">
    <property type="component" value="Unassembled WGS sequence"/>
</dbReference>
<dbReference type="EMBL" id="VTEG01000010">
    <property type="protein sequence ID" value="TYR98606.1"/>
    <property type="molecule type" value="Genomic_DNA"/>
</dbReference>
<feature type="domain" description="DUF4367" evidence="2">
    <location>
        <begin position="48"/>
        <end position="169"/>
    </location>
</feature>
<dbReference type="AlphaFoldDB" id="A0A5D4MAE6"/>